<dbReference type="AlphaFoldDB" id="A0A087UR05"/>
<gene>
    <name evidence="2" type="ORF">X975_18885</name>
</gene>
<name>A0A087UR05_STEMI</name>
<dbReference type="Proteomes" id="UP000054359">
    <property type="component" value="Unassembled WGS sequence"/>
</dbReference>
<dbReference type="GO" id="GO:0015074">
    <property type="term" value="P:DNA integration"/>
    <property type="evidence" value="ECO:0007669"/>
    <property type="project" value="InterPro"/>
</dbReference>
<evidence type="ECO:0000313" key="2">
    <source>
        <dbReference type="EMBL" id="KFM79794.1"/>
    </source>
</evidence>
<proteinExistence type="predicted"/>
<dbReference type="EMBL" id="KK121138">
    <property type="protein sequence ID" value="KFM79794.1"/>
    <property type="molecule type" value="Genomic_DNA"/>
</dbReference>
<sequence>MYGIALAKGYSTFVMAKTIGCDQSTVSRSIKLLRETDDIGRRVGSRRKKVIITSDDQYLKRMSLCNHNASTADLKVEFKKDCAVNLRARLVHRRFAECNTHAYHPKKMPLFKKQKMQKRLSWTKEHVSWAKIRGIQ</sequence>
<organism evidence="2 3">
    <name type="scientific">Stegodyphus mimosarum</name>
    <name type="common">African social velvet spider</name>
    <dbReference type="NCBI Taxonomy" id="407821"/>
    <lineage>
        <taxon>Eukaryota</taxon>
        <taxon>Metazoa</taxon>
        <taxon>Ecdysozoa</taxon>
        <taxon>Arthropoda</taxon>
        <taxon>Chelicerata</taxon>
        <taxon>Arachnida</taxon>
        <taxon>Araneae</taxon>
        <taxon>Araneomorphae</taxon>
        <taxon>Entelegynae</taxon>
        <taxon>Eresoidea</taxon>
        <taxon>Eresidae</taxon>
        <taxon>Stegodyphus</taxon>
    </lineage>
</organism>
<keyword evidence="3" id="KW-1185">Reference proteome</keyword>
<dbReference type="Pfam" id="PF01498">
    <property type="entry name" value="HTH_Tnp_Tc3_2"/>
    <property type="match status" value="1"/>
</dbReference>
<dbReference type="InterPro" id="IPR002492">
    <property type="entry name" value="Transposase_Tc1-like"/>
</dbReference>
<evidence type="ECO:0000313" key="3">
    <source>
        <dbReference type="Proteomes" id="UP000054359"/>
    </source>
</evidence>
<dbReference type="GO" id="GO:0006313">
    <property type="term" value="P:DNA transposition"/>
    <property type="evidence" value="ECO:0007669"/>
    <property type="project" value="InterPro"/>
</dbReference>
<evidence type="ECO:0000259" key="1">
    <source>
        <dbReference type="Pfam" id="PF01498"/>
    </source>
</evidence>
<feature type="domain" description="Transposase Tc1-like" evidence="1">
    <location>
        <begin position="58"/>
        <end position="127"/>
    </location>
</feature>
<accession>A0A087UR05</accession>
<dbReference type="GO" id="GO:0003677">
    <property type="term" value="F:DNA binding"/>
    <property type="evidence" value="ECO:0007669"/>
    <property type="project" value="InterPro"/>
</dbReference>
<reference evidence="2 3" key="1">
    <citation type="submission" date="2013-11" db="EMBL/GenBank/DDBJ databases">
        <title>Genome sequencing of Stegodyphus mimosarum.</title>
        <authorList>
            <person name="Bechsgaard J."/>
        </authorList>
    </citation>
    <scope>NUCLEOTIDE SEQUENCE [LARGE SCALE GENOMIC DNA]</scope>
</reference>
<protein>
    <recommendedName>
        <fullName evidence="1">Transposase Tc1-like domain-containing protein</fullName>
    </recommendedName>
</protein>
<feature type="non-terminal residue" evidence="2">
    <location>
        <position position="136"/>
    </location>
</feature>